<proteinExistence type="predicted"/>
<dbReference type="OrthoDB" id="9803287at2"/>
<name>A0A4R6ZTE7_9GAMM</name>
<dbReference type="GO" id="GO:0016616">
    <property type="term" value="F:oxidoreductase activity, acting on the CH-OH group of donors, NAD or NADP as acceptor"/>
    <property type="evidence" value="ECO:0007669"/>
    <property type="project" value="InterPro"/>
</dbReference>
<accession>A0A4R6ZTE7</accession>
<dbReference type="Gene3D" id="3.40.50.720">
    <property type="entry name" value="NAD(P)-binding Rossmann-like Domain"/>
    <property type="match status" value="1"/>
</dbReference>
<dbReference type="SUPFAM" id="SSF48179">
    <property type="entry name" value="6-phosphogluconate dehydrogenase C-terminal domain-like"/>
    <property type="match status" value="1"/>
</dbReference>
<dbReference type="InterPro" id="IPR013328">
    <property type="entry name" value="6PGD_dom2"/>
</dbReference>
<dbReference type="SUPFAM" id="SSF51735">
    <property type="entry name" value="NAD(P)-binding Rossmann-fold domains"/>
    <property type="match status" value="1"/>
</dbReference>
<evidence type="ECO:0000256" key="1">
    <source>
        <dbReference type="ARBA" id="ARBA00023002"/>
    </source>
</evidence>
<dbReference type="Pfam" id="PF02737">
    <property type="entry name" value="3HCDH_N"/>
    <property type="match status" value="1"/>
</dbReference>
<dbReference type="Pfam" id="PF00725">
    <property type="entry name" value="3HCDH"/>
    <property type="match status" value="1"/>
</dbReference>
<dbReference type="PIRSF" id="PIRSF000105">
    <property type="entry name" value="HCDH"/>
    <property type="match status" value="1"/>
</dbReference>
<dbReference type="InterPro" id="IPR036291">
    <property type="entry name" value="NAD(P)-bd_dom_sf"/>
</dbReference>
<dbReference type="InterPro" id="IPR008927">
    <property type="entry name" value="6-PGluconate_DH-like_C_sf"/>
</dbReference>
<evidence type="ECO:0000313" key="5">
    <source>
        <dbReference type="EMBL" id="TDR56000.1"/>
    </source>
</evidence>
<evidence type="ECO:0000256" key="2">
    <source>
        <dbReference type="PIRSR" id="PIRSR000105-1"/>
    </source>
</evidence>
<dbReference type="InterPro" id="IPR006176">
    <property type="entry name" value="3-OHacyl-CoA_DH_NAD-bd"/>
</dbReference>
<dbReference type="InterPro" id="IPR022694">
    <property type="entry name" value="3-OHacyl-CoA_DH"/>
</dbReference>
<evidence type="ECO:0000313" key="6">
    <source>
        <dbReference type="Proteomes" id="UP000295212"/>
    </source>
</evidence>
<dbReference type="AlphaFoldDB" id="A0A4R6ZTE7"/>
<dbReference type="InterPro" id="IPR006108">
    <property type="entry name" value="3HC_DH_C"/>
</dbReference>
<feature type="domain" description="3-hydroxyacyl-CoA dehydrogenase NAD binding" evidence="4">
    <location>
        <begin position="11"/>
        <end position="174"/>
    </location>
</feature>
<feature type="site" description="Important for catalytic activity" evidence="2">
    <location>
        <position position="135"/>
    </location>
</feature>
<evidence type="ECO:0000259" key="4">
    <source>
        <dbReference type="Pfam" id="PF02737"/>
    </source>
</evidence>
<dbReference type="GO" id="GO:0006631">
    <property type="term" value="P:fatty acid metabolic process"/>
    <property type="evidence" value="ECO:0007669"/>
    <property type="project" value="InterPro"/>
</dbReference>
<dbReference type="EMBL" id="SNZJ01000005">
    <property type="protein sequence ID" value="TDR56000.1"/>
    <property type="molecule type" value="Genomic_DNA"/>
</dbReference>
<dbReference type="PANTHER" id="PTHR48075:SF5">
    <property type="entry name" value="3-HYDROXYBUTYRYL-COA DEHYDROGENASE"/>
    <property type="match status" value="1"/>
</dbReference>
<comment type="caution">
    <text evidence="5">The sequence shown here is derived from an EMBL/GenBank/DDBJ whole genome shotgun (WGS) entry which is preliminary data.</text>
</comment>
<sequence length="303" mass="32872">MTIRLSQDTPLAIVGCGTIGSSWAAYFLSRRLPVVVYNHGDLTHQSVLDRIAAYFPSLGSPVREPRICNDLEEAVAGAPLILECAPEDLTLKRRLIADLQDYADSEAIIASNTSSLTHSDLAADTARPGKVVIAHPYNPPHLVPLVEIFGVDAVTCDTVKAFFASHGKSPVVLKKEMVGHLANRLSSALWREALYLLQEGVATVEDIDKAVTDGPGLRWAINGPFLTYHLGGGSGGIQQYLANLGDSQIYRWKSLGAPEVDEALVEHVIEGVEAAYGAEGLEKHSQRRDRQLTSLLQSRRTVD</sequence>
<dbReference type="PANTHER" id="PTHR48075">
    <property type="entry name" value="3-HYDROXYACYL-COA DEHYDROGENASE FAMILY PROTEIN"/>
    <property type="match status" value="1"/>
</dbReference>
<organism evidence="5 6">
    <name type="scientific">Halomonas ventosae</name>
    <dbReference type="NCBI Taxonomy" id="229007"/>
    <lineage>
        <taxon>Bacteria</taxon>
        <taxon>Pseudomonadati</taxon>
        <taxon>Pseudomonadota</taxon>
        <taxon>Gammaproteobacteria</taxon>
        <taxon>Oceanospirillales</taxon>
        <taxon>Halomonadaceae</taxon>
        <taxon>Halomonas</taxon>
    </lineage>
</organism>
<dbReference type="Gene3D" id="1.10.1040.10">
    <property type="entry name" value="N-(1-d-carboxylethyl)-l-norvaline Dehydrogenase, domain 2"/>
    <property type="match status" value="1"/>
</dbReference>
<dbReference type="RefSeq" id="WP_133635418.1">
    <property type="nucleotide sequence ID" value="NZ_SNZJ01000005.1"/>
</dbReference>
<keyword evidence="1" id="KW-0560">Oxidoreductase</keyword>
<evidence type="ECO:0000259" key="3">
    <source>
        <dbReference type="Pfam" id="PF00725"/>
    </source>
</evidence>
<protein>
    <submittedName>
        <fullName evidence="5">3-hydroxyacyl-CoA dehydrogenase</fullName>
    </submittedName>
</protein>
<reference evidence="5 6" key="1">
    <citation type="submission" date="2019-03" db="EMBL/GenBank/DDBJ databases">
        <title>Genomic Encyclopedia of Type Strains, Phase III (KMG-III): the genomes of soil and plant-associated and newly described type strains.</title>
        <authorList>
            <person name="Whitman W."/>
        </authorList>
    </citation>
    <scope>NUCLEOTIDE SEQUENCE [LARGE SCALE GENOMIC DNA]</scope>
    <source>
        <strain evidence="5 6">CECT 5797</strain>
    </source>
</reference>
<feature type="domain" description="3-hydroxyacyl-CoA dehydrogenase C-terminal" evidence="3">
    <location>
        <begin position="179"/>
        <end position="251"/>
    </location>
</feature>
<dbReference type="GO" id="GO:0070403">
    <property type="term" value="F:NAD+ binding"/>
    <property type="evidence" value="ECO:0007669"/>
    <property type="project" value="InterPro"/>
</dbReference>
<dbReference type="Proteomes" id="UP000295212">
    <property type="component" value="Unassembled WGS sequence"/>
</dbReference>
<gene>
    <name evidence="5" type="ORF">DFP85_105174</name>
</gene>